<dbReference type="PANTHER" id="PTHR43464:SF19">
    <property type="entry name" value="UBIQUINONE BIOSYNTHESIS O-METHYLTRANSFERASE, MITOCHONDRIAL"/>
    <property type="match status" value="1"/>
</dbReference>
<dbReference type="SUPFAM" id="SSF53335">
    <property type="entry name" value="S-adenosyl-L-methionine-dependent methyltransferases"/>
    <property type="match status" value="1"/>
</dbReference>
<organism evidence="5 6">
    <name type="scientific">Rhodococcus maanshanensis</name>
    <dbReference type="NCBI Taxonomy" id="183556"/>
    <lineage>
        <taxon>Bacteria</taxon>
        <taxon>Bacillati</taxon>
        <taxon>Actinomycetota</taxon>
        <taxon>Actinomycetes</taxon>
        <taxon>Mycobacteriales</taxon>
        <taxon>Nocardiaceae</taxon>
        <taxon>Rhodococcus</taxon>
    </lineage>
</organism>
<dbReference type="Proteomes" id="UP000198677">
    <property type="component" value="Unassembled WGS sequence"/>
</dbReference>
<sequence>MIAGYRLAYRLGLTPWEWAGRSIGAQLAALLDSQDASVGPPGKALDAGCGTGAHTIELARRGWRVTGIDAVPLAVARARARAEEAGVEATFMLGDVTELEKSVGRGYRFVLDIGCFHGLTAGERVDYADEVTRITEPGASLLMFAFGPGRRGPLPRGTDRAEVERTFAGWRMISDVADTDALPPAVLRANPRWFHLARS</sequence>
<dbReference type="OrthoDB" id="9786503at2"/>
<evidence type="ECO:0000256" key="1">
    <source>
        <dbReference type="ARBA" id="ARBA00022603"/>
    </source>
</evidence>
<name>A0A1H7JRJ2_9NOCA</name>
<evidence type="ECO:0000256" key="2">
    <source>
        <dbReference type="ARBA" id="ARBA00022679"/>
    </source>
</evidence>
<proteinExistence type="predicted"/>
<keyword evidence="6" id="KW-1185">Reference proteome</keyword>
<dbReference type="GO" id="GO:0032259">
    <property type="term" value="P:methylation"/>
    <property type="evidence" value="ECO:0007669"/>
    <property type="project" value="UniProtKB-KW"/>
</dbReference>
<evidence type="ECO:0000313" key="6">
    <source>
        <dbReference type="Proteomes" id="UP000198677"/>
    </source>
</evidence>
<accession>A0A1H7JRJ2</accession>
<dbReference type="EMBL" id="FOAW01000003">
    <property type="protein sequence ID" value="SEK77301.1"/>
    <property type="molecule type" value="Genomic_DNA"/>
</dbReference>
<reference evidence="6" key="1">
    <citation type="submission" date="2016-10" db="EMBL/GenBank/DDBJ databases">
        <authorList>
            <person name="Varghese N."/>
            <person name="Submissions S."/>
        </authorList>
    </citation>
    <scope>NUCLEOTIDE SEQUENCE [LARGE SCALE GENOMIC DNA]</scope>
    <source>
        <strain evidence="6">DSM 44675</strain>
    </source>
</reference>
<keyword evidence="2 5" id="KW-0808">Transferase</keyword>
<dbReference type="Pfam" id="PF13649">
    <property type="entry name" value="Methyltransf_25"/>
    <property type="match status" value="1"/>
</dbReference>
<dbReference type="CDD" id="cd02440">
    <property type="entry name" value="AdoMet_MTases"/>
    <property type="match status" value="1"/>
</dbReference>
<dbReference type="PANTHER" id="PTHR43464">
    <property type="entry name" value="METHYLTRANSFERASE"/>
    <property type="match status" value="1"/>
</dbReference>
<dbReference type="AlphaFoldDB" id="A0A1H7JRJ2"/>
<evidence type="ECO:0000256" key="3">
    <source>
        <dbReference type="ARBA" id="ARBA00022691"/>
    </source>
</evidence>
<dbReference type="Gene3D" id="3.40.50.150">
    <property type="entry name" value="Vaccinia Virus protein VP39"/>
    <property type="match status" value="1"/>
</dbReference>
<evidence type="ECO:0000313" key="5">
    <source>
        <dbReference type="EMBL" id="SEK77301.1"/>
    </source>
</evidence>
<feature type="domain" description="Methyltransferase" evidence="4">
    <location>
        <begin position="45"/>
        <end position="138"/>
    </location>
</feature>
<dbReference type="GO" id="GO:0008168">
    <property type="term" value="F:methyltransferase activity"/>
    <property type="evidence" value="ECO:0007669"/>
    <property type="project" value="UniProtKB-KW"/>
</dbReference>
<dbReference type="InterPro" id="IPR029063">
    <property type="entry name" value="SAM-dependent_MTases_sf"/>
</dbReference>
<protein>
    <submittedName>
        <fullName evidence="5">Methyltransferase domain-containing protein</fullName>
    </submittedName>
</protein>
<dbReference type="InterPro" id="IPR041698">
    <property type="entry name" value="Methyltransf_25"/>
</dbReference>
<evidence type="ECO:0000259" key="4">
    <source>
        <dbReference type="Pfam" id="PF13649"/>
    </source>
</evidence>
<gene>
    <name evidence="5" type="ORF">SAMN05444583_103278</name>
</gene>
<keyword evidence="1 5" id="KW-0489">Methyltransferase</keyword>
<keyword evidence="3" id="KW-0949">S-adenosyl-L-methionine</keyword>